<feature type="binding site" evidence="4">
    <location>
        <begin position="368"/>
        <end position="374"/>
    </location>
    <ligand>
        <name>substrate</name>
    </ligand>
</feature>
<evidence type="ECO:0000256" key="2">
    <source>
        <dbReference type="ARBA" id="ARBA00023098"/>
    </source>
</evidence>
<dbReference type="InterPro" id="IPR011993">
    <property type="entry name" value="PH-like_dom_sf"/>
</dbReference>
<feature type="active site" description="Phosphocysteine intermediate" evidence="3">
    <location>
        <position position="368"/>
    </location>
</feature>
<dbReference type="SMART" id="SM00404">
    <property type="entry name" value="PTPc_motif"/>
    <property type="match status" value="1"/>
</dbReference>
<sequence>MSTEGPKYTKLPGEAKEDSCLSTYVSPSGFVISGFVELTNYRLVFCQHARQTDASQYHTLPSFIGMSHRRFVLQVPLGVIQNIEKKRGPIGSTGTGIYILCKDLRDIKLVLTEESKAAGFFEKLKAFSFPSVSRQPLFAYIFGGCCIEEHTFSSNGWDVYNPEDEYHRQNIFANGWRITKVNVDYRLSETYPSLLAVPWDVSDELLIECAPHRSRGRIPVLSWLHPESKASLTRASQPQVGVPGRRNAADEKLVYLIRTANANANNLLIFDARPQVNAMANKGRGGGVENPAYYENVQYMFLNIQNINTMRAALTKVFDACFPRPDDAHWFKSLADSKWLYHIKQIIFAATSVADKIENHKTSVLVHCSDGWDRTAQVTSLAMLILDPFYRTLRGFEVLIEKEWCSFGHKFAQRTGGPADGGASIPVLNQNPSAVCPGPPGRPSSADERSPVFLQFIDCVWQIMQQFPHSFEFNERFLITVMDELYAAKFGTFLFDSEMEGRNHGVRERTVSLWSYVNEDLKSYQNPLYTPAEVSGHRMIFPQHSLAQLQFWTGYYVRWHPIMRLQEPVAQRDRALVDVMKRFRELTTAAQRHSNASTDMTETAKTDRSTINFSRQVATTKL</sequence>
<dbReference type="SUPFAM" id="SSF52799">
    <property type="entry name" value="(Phosphotyrosine protein) phosphatases II"/>
    <property type="match status" value="1"/>
</dbReference>
<dbReference type="AlphaFoldDB" id="A0AAV2TP14"/>
<dbReference type="InterPro" id="IPR029021">
    <property type="entry name" value="Prot-tyrosine_phosphatase-like"/>
</dbReference>
<dbReference type="InterPro" id="IPR003595">
    <property type="entry name" value="Tyr_Pase_cat"/>
</dbReference>
<dbReference type="GO" id="GO:0016020">
    <property type="term" value="C:membrane"/>
    <property type="evidence" value="ECO:0007669"/>
    <property type="project" value="TreeGrafter"/>
</dbReference>
<dbReference type="InterPro" id="IPR016130">
    <property type="entry name" value="Tyr_Pase_AS"/>
</dbReference>
<feature type="domain" description="Myotubularin phosphatase" evidence="5">
    <location>
        <begin position="156"/>
        <end position="556"/>
    </location>
</feature>
<evidence type="ECO:0000313" key="6">
    <source>
        <dbReference type="EMBL" id="CAL5139055.1"/>
    </source>
</evidence>
<comment type="similarity">
    <text evidence="1">Belongs to the protein-tyrosine phosphatase family. Non-receptor class myotubularin subfamily.</text>
</comment>
<evidence type="ECO:0000256" key="4">
    <source>
        <dbReference type="PIRSR" id="PIRSR630564-2"/>
    </source>
</evidence>
<dbReference type="GO" id="GO:0052629">
    <property type="term" value="F:phosphatidylinositol-3,5-bisphosphate 3-phosphatase activity"/>
    <property type="evidence" value="ECO:0007669"/>
    <property type="project" value="TreeGrafter"/>
</dbReference>
<reference evidence="6" key="1">
    <citation type="submission" date="2024-06" db="EMBL/GenBank/DDBJ databases">
        <authorList>
            <person name="Liu X."/>
            <person name="Lenzi L."/>
            <person name="Haldenby T S."/>
            <person name="Uol C."/>
        </authorList>
    </citation>
    <scope>NUCLEOTIDE SEQUENCE</scope>
</reference>
<dbReference type="PANTHER" id="PTHR10807">
    <property type="entry name" value="MYOTUBULARIN-RELATED"/>
    <property type="match status" value="1"/>
</dbReference>
<dbReference type="Proteomes" id="UP001497525">
    <property type="component" value="Unassembled WGS sequence"/>
</dbReference>
<organism evidence="6 7">
    <name type="scientific">Calicophoron daubneyi</name>
    <name type="common">Rumen fluke</name>
    <name type="synonym">Paramphistomum daubneyi</name>
    <dbReference type="NCBI Taxonomy" id="300641"/>
    <lineage>
        <taxon>Eukaryota</taxon>
        <taxon>Metazoa</taxon>
        <taxon>Spiralia</taxon>
        <taxon>Lophotrochozoa</taxon>
        <taxon>Platyhelminthes</taxon>
        <taxon>Trematoda</taxon>
        <taxon>Digenea</taxon>
        <taxon>Plagiorchiida</taxon>
        <taxon>Pronocephalata</taxon>
        <taxon>Paramphistomoidea</taxon>
        <taxon>Paramphistomidae</taxon>
        <taxon>Calicophoron</taxon>
    </lineage>
</organism>
<dbReference type="PANTHER" id="PTHR10807:SF128">
    <property type="entry name" value="PHOSPHATIDYLINOSITOL-3,5-BISPHOSPHATE 3-PHOSPHATASE"/>
    <property type="match status" value="1"/>
</dbReference>
<dbReference type="InterPro" id="IPR010569">
    <property type="entry name" value="Myotubularin-like_Pase_dom"/>
</dbReference>
<proteinExistence type="inferred from homology"/>
<dbReference type="GO" id="GO:0004438">
    <property type="term" value="F:phosphatidylinositol-3-phosphate phosphatase activity"/>
    <property type="evidence" value="ECO:0007669"/>
    <property type="project" value="TreeGrafter"/>
</dbReference>
<keyword evidence="2" id="KW-0443">Lipid metabolism</keyword>
<dbReference type="GO" id="GO:0005737">
    <property type="term" value="C:cytoplasm"/>
    <property type="evidence" value="ECO:0007669"/>
    <property type="project" value="TreeGrafter"/>
</dbReference>
<evidence type="ECO:0000259" key="5">
    <source>
        <dbReference type="PROSITE" id="PS51339"/>
    </source>
</evidence>
<protein>
    <recommendedName>
        <fullName evidence="5">Myotubularin phosphatase domain-containing protein</fullName>
    </recommendedName>
</protein>
<evidence type="ECO:0000313" key="7">
    <source>
        <dbReference type="Proteomes" id="UP001497525"/>
    </source>
</evidence>
<gene>
    <name evidence="6" type="ORF">CDAUBV1_LOCUS14104</name>
</gene>
<dbReference type="PROSITE" id="PS00383">
    <property type="entry name" value="TYR_PHOSPHATASE_1"/>
    <property type="match status" value="1"/>
</dbReference>
<dbReference type="SUPFAM" id="SSF50729">
    <property type="entry name" value="PH domain-like"/>
    <property type="match status" value="1"/>
</dbReference>
<accession>A0AAV2TP14</accession>
<feature type="binding site" evidence="4">
    <location>
        <begin position="306"/>
        <end position="307"/>
    </location>
    <ligand>
        <name>substrate</name>
    </ligand>
</feature>
<dbReference type="GO" id="GO:0046856">
    <property type="term" value="P:phosphatidylinositol dephosphorylation"/>
    <property type="evidence" value="ECO:0007669"/>
    <property type="project" value="TreeGrafter"/>
</dbReference>
<evidence type="ECO:0000256" key="1">
    <source>
        <dbReference type="ARBA" id="ARBA00007471"/>
    </source>
</evidence>
<dbReference type="EMBL" id="CAXLJL010000589">
    <property type="protein sequence ID" value="CAL5139055.1"/>
    <property type="molecule type" value="Genomic_DNA"/>
</dbReference>
<evidence type="ECO:0000256" key="3">
    <source>
        <dbReference type="PIRSR" id="PIRSR630564-1"/>
    </source>
</evidence>
<dbReference type="InterPro" id="IPR030564">
    <property type="entry name" value="Myotubularin"/>
</dbReference>
<dbReference type="Gene3D" id="2.30.29.30">
    <property type="entry name" value="Pleckstrin-homology domain (PH domain)/Phosphotyrosine-binding domain (PTB)"/>
    <property type="match status" value="1"/>
</dbReference>
<dbReference type="Pfam" id="PF06602">
    <property type="entry name" value="Myotub-related"/>
    <property type="match status" value="1"/>
</dbReference>
<name>A0AAV2TP14_CALDB</name>
<dbReference type="PROSITE" id="PS51339">
    <property type="entry name" value="PPASE_MYOTUBULARIN"/>
    <property type="match status" value="1"/>
</dbReference>
<comment type="caution">
    <text evidence="6">The sequence shown here is derived from an EMBL/GenBank/DDBJ whole genome shotgun (WGS) entry which is preliminary data.</text>
</comment>